<dbReference type="InterPro" id="IPR012094">
    <property type="entry name" value="tRNA_Ile_lys_synt"/>
</dbReference>
<comment type="similarity">
    <text evidence="7">Belongs to the tRNA(Ile)-lysidine synthase family.</text>
</comment>
<feature type="domain" description="tRNA(Ile)-lysidine synthase substrate-binding" evidence="10">
    <location>
        <begin position="270"/>
        <end position="330"/>
    </location>
</feature>
<feature type="binding site" evidence="7">
    <location>
        <begin position="37"/>
        <end position="42"/>
    </location>
    <ligand>
        <name>ATP</name>
        <dbReference type="ChEBI" id="CHEBI:30616"/>
    </ligand>
</feature>
<protein>
    <recommendedName>
        <fullName evidence="7">tRNA(Ile)-lysidine synthase</fullName>
        <ecNumber evidence="7">6.3.4.19</ecNumber>
    </recommendedName>
    <alternativeName>
        <fullName evidence="7">tRNA(Ile)-2-lysyl-cytidine synthase</fullName>
    </alternativeName>
    <alternativeName>
        <fullName evidence="7">tRNA(Ile)-lysidine synthetase</fullName>
    </alternativeName>
</protein>
<proteinExistence type="inferred from homology"/>
<dbReference type="PANTHER" id="PTHR43033">
    <property type="entry name" value="TRNA(ILE)-LYSIDINE SYNTHASE-RELATED"/>
    <property type="match status" value="1"/>
</dbReference>
<evidence type="ECO:0000256" key="8">
    <source>
        <dbReference type="SAM" id="MobiDB-lite"/>
    </source>
</evidence>
<evidence type="ECO:0000256" key="3">
    <source>
        <dbReference type="ARBA" id="ARBA00022694"/>
    </source>
</evidence>
<keyword evidence="12" id="KW-1185">Reference proteome</keyword>
<keyword evidence="4 7" id="KW-0547">Nucleotide-binding</keyword>
<comment type="subcellular location">
    <subcellularLocation>
        <location evidence="7">Cytoplasm</location>
    </subcellularLocation>
</comment>
<dbReference type="CDD" id="cd01992">
    <property type="entry name" value="TilS_N"/>
    <property type="match status" value="1"/>
</dbReference>
<dbReference type="HAMAP" id="MF_01161">
    <property type="entry name" value="tRNA_Ile_lys_synt"/>
    <property type="match status" value="1"/>
</dbReference>
<dbReference type="EMBL" id="JBHSLD010000028">
    <property type="protein sequence ID" value="MFC5382596.1"/>
    <property type="molecule type" value="Genomic_DNA"/>
</dbReference>
<dbReference type="Gene3D" id="3.40.50.620">
    <property type="entry name" value="HUPs"/>
    <property type="match status" value="1"/>
</dbReference>
<dbReference type="RefSeq" id="WP_340270247.1">
    <property type="nucleotide sequence ID" value="NZ_JBBEOG010000006.1"/>
</dbReference>
<dbReference type="SUPFAM" id="SSF82829">
    <property type="entry name" value="MesJ substrate recognition domain-like"/>
    <property type="match status" value="1"/>
</dbReference>
<feature type="domain" description="tRNA(Ile)-lysidine/2-thiocytidine synthase N-terminal" evidence="9">
    <location>
        <begin position="32"/>
        <end position="216"/>
    </location>
</feature>
<evidence type="ECO:0000256" key="7">
    <source>
        <dbReference type="HAMAP-Rule" id="MF_01161"/>
    </source>
</evidence>
<evidence type="ECO:0000259" key="10">
    <source>
        <dbReference type="Pfam" id="PF09179"/>
    </source>
</evidence>
<dbReference type="InterPro" id="IPR015262">
    <property type="entry name" value="tRNA_Ile_lys_synt_subst-bd"/>
</dbReference>
<evidence type="ECO:0000256" key="4">
    <source>
        <dbReference type="ARBA" id="ARBA00022741"/>
    </source>
</evidence>
<feature type="compositionally biased region" description="Basic and acidic residues" evidence="8">
    <location>
        <begin position="345"/>
        <end position="354"/>
    </location>
</feature>
<reference evidence="12" key="1">
    <citation type="journal article" date="2019" name="Int. J. Syst. Evol. Microbiol.">
        <title>The Global Catalogue of Microorganisms (GCM) 10K type strain sequencing project: providing services to taxonomists for standard genome sequencing and annotation.</title>
        <authorList>
            <consortium name="The Broad Institute Genomics Platform"/>
            <consortium name="The Broad Institute Genome Sequencing Center for Infectious Disease"/>
            <person name="Wu L."/>
            <person name="Ma J."/>
        </authorList>
    </citation>
    <scope>NUCLEOTIDE SEQUENCE [LARGE SCALE GENOMIC DNA]</scope>
    <source>
        <strain evidence="12">CCUG 43114</strain>
    </source>
</reference>
<gene>
    <name evidence="7 11" type="primary">tilS</name>
    <name evidence="11" type="ORF">ACFPJ6_17670</name>
</gene>
<dbReference type="NCBIfam" id="TIGR02432">
    <property type="entry name" value="lysidine_TilS_N"/>
    <property type="match status" value="1"/>
</dbReference>
<dbReference type="SUPFAM" id="SSF52402">
    <property type="entry name" value="Adenine nucleotide alpha hydrolases-like"/>
    <property type="match status" value="1"/>
</dbReference>
<comment type="function">
    <text evidence="7">Ligates lysine onto the cytidine present at position 34 of the AUA codon-specific tRNA(Ile) that contains the anticodon CAU, in an ATP-dependent manner. Cytidine is converted to lysidine, thus changing the amino acid specificity of the tRNA from methionine to isoleucine.</text>
</comment>
<comment type="domain">
    <text evidence="7">The N-terminal region contains the highly conserved SGGXDS motif, predicted to be a P-loop motif involved in ATP binding.</text>
</comment>
<feature type="region of interest" description="Disordered" evidence="8">
    <location>
        <begin position="319"/>
        <end position="354"/>
    </location>
</feature>
<dbReference type="InterPro" id="IPR012795">
    <property type="entry name" value="tRNA_Ile_lys_synt_N"/>
</dbReference>
<keyword evidence="3 7" id="KW-0819">tRNA processing</keyword>
<comment type="caution">
    <text evidence="11">The sequence shown here is derived from an EMBL/GenBank/DDBJ whole genome shotgun (WGS) entry which is preliminary data.</text>
</comment>
<keyword evidence="2 7" id="KW-0436">Ligase</keyword>
<comment type="catalytic activity">
    <reaction evidence="6 7">
        <text>cytidine(34) in tRNA(Ile2) + L-lysine + ATP = lysidine(34) in tRNA(Ile2) + AMP + diphosphate + H(+)</text>
        <dbReference type="Rhea" id="RHEA:43744"/>
        <dbReference type="Rhea" id="RHEA-COMP:10625"/>
        <dbReference type="Rhea" id="RHEA-COMP:10670"/>
        <dbReference type="ChEBI" id="CHEBI:15378"/>
        <dbReference type="ChEBI" id="CHEBI:30616"/>
        <dbReference type="ChEBI" id="CHEBI:32551"/>
        <dbReference type="ChEBI" id="CHEBI:33019"/>
        <dbReference type="ChEBI" id="CHEBI:82748"/>
        <dbReference type="ChEBI" id="CHEBI:83665"/>
        <dbReference type="ChEBI" id="CHEBI:456215"/>
        <dbReference type="EC" id="6.3.4.19"/>
    </reaction>
</comment>
<dbReference type="InterPro" id="IPR014729">
    <property type="entry name" value="Rossmann-like_a/b/a_fold"/>
</dbReference>
<dbReference type="Pfam" id="PF01171">
    <property type="entry name" value="ATP_bind_3"/>
    <property type="match status" value="1"/>
</dbReference>
<accession>A0ABW0GWR4</accession>
<organism evidence="11 12">
    <name type="scientific">Aquipuribacter nitratireducens</name>
    <dbReference type="NCBI Taxonomy" id="650104"/>
    <lineage>
        <taxon>Bacteria</taxon>
        <taxon>Bacillati</taxon>
        <taxon>Actinomycetota</taxon>
        <taxon>Actinomycetes</taxon>
        <taxon>Micrococcales</taxon>
        <taxon>Intrasporangiaceae</taxon>
        <taxon>Aquipuribacter</taxon>
    </lineage>
</organism>
<evidence type="ECO:0000256" key="1">
    <source>
        <dbReference type="ARBA" id="ARBA00022490"/>
    </source>
</evidence>
<evidence type="ECO:0000256" key="6">
    <source>
        <dbReference type="ARBA" id="ARBA00048539"/>
    </source>
</evidence>
<dbReference type="GO" id="GO:0032267">
    <property type="term" value="F:tRNA(Ile)-lysidine synthase activity"/>
    <property type="evidence" value="ECO:0007669"/>
    <property type="project" value="UniProtKB-EC"/>
</dbReference>
<keyword evidence="5 7" id="KW-0067">ATP-binding</keyword>
<sequence>MGRPGPRLSAGAGAAVALAVRRHLRDLPPGPVLVGVSGGADSLALLAGALDVADGLGRAVGAVCVDHGWRPQTADVVRRAARAALALGASPVRVVRVVPQRHGPGAGGAEEAARTARLAALDAVAARDEAVAVLLGHTLDDQAEQVLLGLARGSGTRSLAGMPAVRDGLLRPLLGVRRAVVREATVPLAPLLAPLGLPWEDPSNTDPVHLRPRVRHDVVPALEAALGEGAVRSLARTADLARADADALDGWAGAVVAGLPDLDAPDGVPVAPLAGLPGAVRRRCLRLLALRAGAGALTAAHTAALDALVDDWHGQGPVALPGGVGVRRSSGPDGCGRLRATPAPRPREDPHGRP</sequence>
<dbReference type="EC" id="6.3.4.19" evidence="7"/>
<evidence type="ECO:0000256" key="5">
    <source>
        <dbReference type="ARBA" id="ARBA00022840"/>
    </source>
</evidence>
<dbReference type="PANTHER" id="PTHR43033:SF1">
    <property type="entry name" value="TRNA(ILE)-LYSIDINE SYNTHASE-RELATED"/>
    <property type="match status" value="1"/>
</dbReference>
<evidence type="ECO:0000259" key="9">
    <source>
        <dbReference type="Pfam" id="PF01171"/>
    </source>
</evidence>
<evidence type="ECO:0000313" key="12">
    <source>
        <dbReference type="Proteomes" id="UP001596122"/>
    </source>
</evidence>
<evidence type="ECO:0000256" key="2">
    <source>
        <dbReference type="ARBA" id="ARBA00022598"/>
    </source>
</evidence>
<name>A0ABW0GWR4_9MICO</name>
<dbReference type="InterPro" id="IPR011063">
    <property type="entry name" value="TilS/TtcA_N"/>
</dbReference>
<dbReference type="Proteomes" id="UP001596122">
    <property type="component" value="Unassembled WGS sequence"/>
</dbReference>
<keyword evidence="1 7" id="KW-0963">Cytoplasm</keyword>
<dbReference type="Pfam" id="PF09179">
    <property type="entry name" value="TilS"/>
    <property type="match status" value="1"/>
</dbReference>
<evidence type="ECO:0000313" key="11">
    <source>
        <dbReference type="EMBL" id="MFC5382596.1"/>
    </source>
</evidence>